<evidence type="ECO:0000256" key="1">
    <source>
        <dbReference type="ARBA" id="ARBA00022679"/>
    </source>
</evidence>
<accession>A0ABU1JU63</accession>
<keyword evidence="1" id="KW-0808">Transferase</keyword>
<reference evidence="4 5" key="1">
    <citation type="submission" date="2023-07" db="EMBL/GenBank/DDBJ databases">
        <title>Sorghum-associated microbial communities from plants grown in Nebraska, USA.</title>
        <authorList>
            <person name="Schachtman D."/>
        </authorList>
    </citation>
    <scope>NUCLEOTIDE SEQUENCE [LARGE SCALE GENOMIC DNA]</scope>
    <source>
        <strain evidence="4 5">584</strain>
    </source>
</reference>
<dbReference type="PANTHER" id="PTHR10545">
    <property type="entry name" value="DIAMINE N-ACETYLTRANSFERASE"/>
    <property type="match status" value="1"/>
</dbReference>
<evidence type="ECO:0000313" key="5">
    <source>
        <dbReference type="Proteomes" id="UP001262410"/>
    </source>
</evidence>
<dbReference type="RefSeq" id="WP_309798006.1">
    <property type="nucleotide sequence ID" value="NZ_JAVDPW010000008.1"/>
</dbReference>
<dbReference type="InterPro" id="IPR000182">
    <property type="entry name" value="GNAT_dom"/>
</dbReference>
<dbReference type="PROSITE" id="PS51186">
    <property type="entry name" value="GNAT"/>
    <property type="match status" value="1"/>
</dbReference>
<dbReference type="PANTHER" id="PTHR10545:SF42">
    <property type="entry name" value="ACETYLTRANSFERASE"/>
    <property type="match status" value="1"/>
</dbReference>
<evidence type="ECO:0000313" key="4">
    <source>
        <dbReference type="EMBL" id="MDR6292153.1"/>
    </source>
</evidence>
<dbReference type="CDD" id="cd04301">
    <property type="entry name" value="NAT_SF"/>
    <property type="match status" value="1"/>
</dbReference>
<protein>
    <submittedName>
        <fullName evidence="4">GNAT superfamily N-acetyltransferase</fullName>
    </submittedName>
</protein>
<evidence type="ECO:0000256" key="2">
    <source>
        <dbReference type="ARBA" id="ARBA00023315"/>
    </source>
</evidence>
<gene>
    <name evidence="4" type="ORF">E9232_004691</name>
</gene>
<keyword evidence="2" id="KW-0012">Acyltransferase</keyword>
<keyword evidence="5" id="KW-1185">Reference proteome</keyword>
<sequence length="164" mass="17992">MTRVAVRLAGDSDRAALIALFQELDRFYAKDRPVAPAAVTAERIERHLFGDHPTEIALAEVDGAPVGLASFGMLFPGPGLSGHLQLKDLFVRDGARGLGAGEALIRFLARLAQERGGSRLDWTTETWNEGAQRLYDRLGAARQPQKVYYRLEGDAFQRLAKADS</sequence>
<dbReference type="Proteomes" id="UP001262410">
    <property type="component" value="Unassembled WGS sequence"/>
</dbReference>
<dbReference type="InterPro" id="IPR051016">
    <property type="entry name" value="Diverse_Substrate_AcTransf"/>
</dbReference>
<dbReference type="Pfam" id="PF00583">
    <property type="entry name" value="Acetyltransf_1"/>
    <property type="match status" value="1"/>
</dbReference>
<evidence type="ECO:0000259" key="3">
    <source>
        <dbReference type="PROSITE" id="PS51186"/>
    </source>
</evidence>
<dbReference type="SUPFAM" id="SSF55729">
    <property type="entry name" value="Acyl-CoA N-acyltransferases (Nat)"/>
    <property type="match status" value="1"/>
</dbReference>
<dbReference type="EMBL" id="JAVDPW010000008">
    <property type="protein sequence ID" value="MDR6292153.1"/>
    <property type="molecule type" value="Genomic_DNA"/>
</dbReference>
<proteinExistence type="predicted"/>
<comment type="caution">
    <text evidence="4">The sequence shown here is derived from an EMBL/GenBank/DDBJ whole genome shotgun (WGS) entry which is preliminary data.</text>
</comment>
<organism evidence="4 5">
    <name type="scientific">Inquilinus ginsengisoli</name>
    <dbReference type="NCBI Taxonomy" id="363840"/>
    <lineage>
        <taxon>Bacteria</taxon>
        <taxon>Pseudomonadati</taxon>
        <taxon>Pseudomonadota</taxon>
        <taxon>Alphaproteobacteria</taxon>
        <taxon>Rhodospirillales</taxon>
        <taxon>Rhodospirillaceae</taxon>
        <taxon>Inquilinus</taxon>
    </lineage>
</organism>
<feature type="domain" description="N-acetyltransferase" evidence="3">
    <location>
        <begin position="4"/>
        <end position="163"/>
    </location>
</feature>
<dbReference type="Gene3D" id="3.40.630.30">
    <property type="match status" value="1"/>
</dbReference>
<name>A0ABU1JU63_9PROT</name>
<dbReference type="InterPro" id="IPR016181">
    <property type="entry name" value="Acyl_CoA_acyltransferase"/>
</dbReference>